<dbReference type="GeneID" id="94429874"/>
<dbReference type="InterPro" id="IPR027012">
    <property type="entry name" value="Enkurin_dom"/>
</dbReference>
<dbReference type="GO" id="GO:0005856">
    <property type="term" value="C:cytoskeleton"/>
    <property type="evidence" value="ECO:0007669"/>
    <property type="project" value="UniProtKB-SubCell"/>
</dbReference>
<dbReference type="InterPro" id="IPR052102">
    <property type="entry name" value="Enkurin_domain-protein"/>
</dbReference>
<feature type="domain" description="Enkurin" evidence="6">
    <location>
        <begin position="47"/>
        <end position="147"/>
    </location>
</feature>
<sequence>MGVVCHRDWVTANAIENILSRPKKIPSEEFRWTNKPDYGQVPEYLKEIKKTVQAEYAYIESQRPGQLQLSQVVSADKSWIMPESERTALLDGLKKRWDKLNSEYQNSTHVVKLDTIGKARRKENFEEQLEAIERYMEKISKGTIVVTGA</sequence>
<evidence type="ECO:0000313" key="7">
    <source>
        <dbReference type="EMBL" id="PHJ19668.1"/>
    </source>
</evidence>
<dbReference type="AlphaFoldDB" id="A0A2C6KTA4"/>
<protein>
    <submittedName>
        <fullName evidence="7">Enkurin</fullName>
    </submittedName>
</protein>
<reference evidence="7 8" key="1">
    <citation type="journal article" date="2017" name="Int. J. Parasitol.">
        <title>The genome of the protozoan parasite Cystoisospora suis and a reverse vaccinology approach to identify vaccine candidates.</title>
        <authorList>
            <person name="Palmieri N."/>
            <person name="Shrestha A."/>
            <person name="Ruttkowski B."/>
            <person name="Beck T."/>
            <person name="Vogl C."/>
            <person name="Tomley F."/>
            <person name="Blake D.P."/>
            <person name="Joachim A."/>
        </authorList>
    </citation>
    <scope>NUCLEOTIDE SEQUENCE [LARGE SCALE GENOMIC DNA]</scope>
    <source>
        <strain evidence="7 8">Wien I</strain>
    </source>
</reference>
<comment type="caution">
    <text evidence="7">The sequence shown here is derived from an EMBL/GenBank/DDBJ whole genome shotgun (WGS) entry which is preliminary data.</text>
</comment>
<evidence type="ECO:0000256" key="1">
    <source>
        <dbReference type="ARBA" id="ARBA00004138"/>
    </source>
</evidence>
<gene>
    <name evidence="7" type="ORF">CSUI_006507</name>
</gene>
<proteinExistence type="predicted"/>
<evidence type="ECO:0000313" key="8">
    <source>
        <dbReference type="Proteomes" id="UP000221165"/>
    </source>
</evidence>
<dbReference type="OrthoDB" id="2123594at2759"/>
<dbReference type="Proteomes" id="UP000221165">
    <property type="component" value="Unassembled WGS sequence"/>
</dbReference>
<evidence type="ECO:0000256" key="4">
    <source>
        <dbReference type="ARBA" id="ARBA00023212"/>
    </source>
</evidence>
<evidence type="ECO:0000259" key="6">
    <source>
        <dbReference type="PROSITE" id="PS51665"/>
    </source>
</evidence>
<dbReference type="PANTHER" id="PTHR21490">
    <property type="entry name" value="ENKURIN-RELATED"/>
    <property type="match status" value="1"/>
</dbReference>
<dbReference type="PANTHER" id="PTHR21490:SF0">
    <property type="entry name" value="ENKURIN"/>
    <property type="match status" value="1"/>
</dbReference>
<dbReference type="VEuPathDB" id="ToxoDB:CSUI_006507"/>
<dbReference type="GO" id="GO:0005516">
    <property type="term" value="F:calmodulin binding"/>
    <property type="evidence" value="ECO:0007669"/>
    <property type="project" value="TreeGrafter"/>
</dbReference>
<evidence type="ECO:0000256" key="5">
    <source>
        <dbReference type="ARBA" id="ARBA00023273"/>
    </source>
</evidence>
<dbReference type="PROSITE" id="PS51665">
    <property type="entry name" value="ENKURIN"/>
    <property type="match status" value="1"/>
</dbReference>
<name>A0A2C6KTA4_9APIC</name>
<keyword evidence="8" id="KW-1185">Reference proteome</keyword>
<keyword evidence="5" id="KW-0966">Cell projection</keyword>
<evidence type="ECO:0000256" key="3">
    <source>
        <dbReference type="ARBA" id="ARBA00022490"/>
    </source>
</evidence>
<evidence type="ECO:0000256" key="2">
    <source>
        <dbReference type="ARBA" id="ARBA00004245"/>
    </source>
</evidence>
<comment type="subcellular location">
    <subcellularLocation>
        <location evidence="1">Cell projection</location>
        <location evidence="1">Cilium</location>
    </subcellularLocation>
    <subcellularLocation>
        <location evidence="2">Cytoplasm</location>
        <location evidence="2">Cytoskeleton</location>
    </subcellularLocation>
</comment>
<dbReference type="RefSeq" id="XP_067921366.1">
    <property type="nucleotide sequence ID" value="XM_068066663.1"/>
</dbReference>
<dbReference type="GO" id="GO:0005929">
    <property type="term" value="C:cilium"/>
    <property type="evidence" value="ECO:0007669"/>
    <property type="project" value="UniProtKB-SubCell"/>
</dbReference>
<dbReference type="SMR" id="A0A2C6KTA4"/>
<organism evidence="7 8">
    <name type="scientific">Cystoisospora suis</name>
    <dbReference type="NCBI Taxonomy" id="483139"/>
    <lineage>
        <taxon>Eukaryota</taxon>
        <taxon>Sar</taxon>
        <taxon>Alveolata</taxon>
        <taxon>Apicomplexa</taxon>
        <taxon>Conoidasida</taxon>
        <taxon>Coccidia</taxon>
        <taxon>Eucoccidiorida</taxon>
        <taxon>Eimeriorina</taxon>
        <taxon>Sarcocystidae</taxon>
        <taxon>Cystoisospora</taxon>
    </lineage>
</organism>
<dbReference type="EMBL" id="MIGC01003299">
    <property type="protein sequence ID" value="PHJ19668.1"/>
    <property type="molecule type" value="Genomic_DNA"/>
</dbReference>
<accession>A0A2C6KTA4</accession>
<keyword evidence="3" id="KW-0963">Cytoplasm</keyword>
<keyword evidence="4" id="KW-0206">Cytoskeleton</keyword>
<dbReference type="Pfam" id="PF13864">
    <property type="entry name" value="Enkurin"/>
    <property type="match status" value="1"/>
</dbReference>